<gene>
    <name evidence="9" type="ORF">V9W64_10620</name>
</gene>
<dbReference type="InterPro" id="IPR016059">
    <property type="entry name" value="DNA_ligase_ATP-dep_CS"/>
</dbReference>
<evidence type="ECO:0008006" key="11">
    <source>
        <dbReference type="Google" id="ProtNLM"/>
    </source>
</evidence>
<dbReference type="Proteomes" id="UP001149607">
    <property type="component" value="Chromosome"/>
</dbReference>
<evidence type="ECO:0000256" key="2">
    <source>
        <dbReference type="ARBA" id="ARBA00022598"/>
    </source>
</evidence>
<organism evidence="9 10">
    <name type="scientific">Neisseria leonii</name>
    <dbReference type="NCBI Taxonomy" id="2995413"/>
    <lineage>
        <taxon>Bacteria</taxon>
        <taxon>Pseudomonadati</taxon>
        <taxon>Pseudomonadota</taxon>
        <taxon>Betaproteobacteria</taxon>
        <taxon>Neisseriales</taxon>
        <taxon>Neisseriaceae</taxon>
        <taxon>Neisseria</taxon>
    </lineage>
</organism>
<keyword evidence="4" id="KW-0227">DNA damage</keyword>
<accession>A0AAQ3XJR7</accession>
<feature type="domain" description="ATP-dependent DNA ligase family profile" evidence="7">
    <location>
        <begin position="6"/>
        <end position="183"/>
    </location>
</feature>
<dbReference type="AlphaFoldDB" id="A0AAQ3XJR7"/>
<sequence>MDNVRPMLAADAGKAADLKWPMYASPKLDGIRCLFYDGRAWSRSGKPIRNAYIQQLMQAHKDVLEGLDGELVVGSPTSDEVYRRTNSEVMSIEGEPDFVFYIFDRMDDPNTPFSYRMAEIGKLNLPPFARTLPQTLVRNEEETLRYESEQLQHGFEGIMLRAPHGIYKYGRSTVREGLLLKLKRFSDAEAVCTGYEPLMRNGNEAETDELGYTKRSSRKKGLVETETLGCLIAETGDGVRFKIGTGFTAAHREQLWAERDRLIGQTIRYKFFNIGIKEAPRHPVWLGFRHTDDTDGD</sequence>
<evidence type="ECO:0000313" key="10">
    <source>
        <dbReference type="Proteomes" id="UP001149607"/>
    </source>
</evidence>
<dbReference type="RefSeq" id="WP_338691694.1">
    <property type="nucleotide sequence ID" value="NZ_CP146598.1"/>
</dbReference>
<keyword evidence="2" id="KW-0436">Ligase</keyword>
<evidence type="ECO:0000256" key="1">
    <source>
        <dbReference type="ARBA" id="ARBA00001968"/>
    </source>
</evidence>
<reference evidence="9" key="1">
    <citation type="submission" date="2024-02" db="EMBL/GenBank/DDBJ databases">
        <title>Neisseria leonii sp. nov.</title>
        <authorList>
            <person name="Boutroux M."/>
            <person name="Favre-Rochex S."/>
            <person name="Gorgette O."/>
            <person name="Touak G."/>
            <person name="Muhle E."/>
            <person name="Chesneau O."/>
            <person name="Clermont D."/>
            <person name="Rahi P."/>
        </authorList>
    </citation>
    <scope>NUCLEOTIDE SEQUENCE</scope>
    <source>
        <strain evidence="9">51.81</strain>
    </source>
</reference>
<dbReference type="InterPro" id="IPR050326">
    <property type="entry name" value="NAD_dep_DNA_ligaseB"/>
</dbReference>
<protein>
    <recommendedName>
        <fullName evidence="11">DNA ligase</fullName>
    </recommendedName>
</protein>
<dbReference type="Gene3D" id="3.30.1490.70">
    <property type="match status" value="1"/>
</dbReference>
<name>A0AAQ3XJR7_9NEIS</name>
<dbReference type="Gene3D" id="3.30.470.30">
    <property type="entry name" value="DNA ligase/mRNA capping enzyme"/>
    <property type="match status" value="1"/>
</dbReference>
<dbReference type="Pfam" id="PF14743">
    <property type="entry name" value="DNA_ligase_OB_2"/>
    <property type="match status" value="1"/>
</dbReference>
<comment type="cofactor">
    <cofactor evidence="1">
        <name>a divalent metal cation</name>
        <dbReference type="ChEBI" id="CHEBI:60240"/>
    </cofactor>
</comment>
<dbReference type="GO" id="GO:0003910">
    <property type="term" value="F:DNA ligase (ATP) activity"/>
    <property type="evidence" value="ECO:0007669"/>
    <property type="project" value="UniProtKB-EC"/>
</dbReference>
<evidence type="ECO:0000313" key="9">
    <source>
        <dbReference type="EMBL" id="WWY03116.1"/>
    </source>
</evidence>
<dbReference type="GO" id="GO:0006281">
    <property type="term" value="P:DNA repair"/>
    <property type="evidence" value="ECO:0007669"/>
    <property type="project" value="UniProtKB-KW"/>
</dbReference>
<feature type="domain" description="DNA ligase OB-like" evidence="8">
    <location>
        <begin position="227"/>
        <end position="289"/>
    </location>
</feature>
<evidence type="ECO:0000259" key="8">
    <source>
        <dbReference type="Pfam" id="PF14743"/>
    </source>
</evidence>
<evidence type="ECO:0000256" key="3">
    <source>
        <dbReference type="ARBA" id="ARBA00022705"/>
    </source>
</evidence>
<dbReference type="GO" id="GO:0005524">
    <property type="term" value="F:ATP binding"/>
    <property type="evidence" value="ECO:0007669"/>
    <property type="project" value="InterPro"/>
</dbReference>
<dbReference type="PANTHER" id="PTHR47810">
    <property type="entry name" value="DNA LIGASE"/>
    <property type="match status" value="1"/>
</dbReference>
<dbReference type="InterPro" id="IPR029319">
    <property type="entry name" value="DNA_ligase_OB"/>
</dbReference>
<comment type="catalytic activity">
    <reaction evidence="6">
        <text>ATP + (deoxyribonucleotide)n-3'-hydroxyl + 5'-phospho-(deoxyribonucleotide)m = (deoxyribonucleotide)n+m + AMP + diphosphate.</text>
        <dbReference type="EC" id="6.5.1.1"/>
    </reaction>
</comment>
<keyword evidence="3" id="KW-0235">DNA replication</keyword>
<proteinExistence type="predicted"/>
<dbReference type="GO" id="GO:0006310">
    <property type="term" value="P:DNA recombination"/>
    <property type="evidence" value="ECO:0007669"/>
    <property type="project" value="InterPro"/>
</dbReference>
<dbReference type="SUPFAM" id="SSF50249">
    <property type="entry name" value="Nucleic acid-binding proteins"/>
    <property type="match status" value="1"/>
</dbReference>
<keyword evidence="10" id="KW-1185">Reference proteome</keyword>
<dbReference type="PANTHER" id="PTHR47810:SF1">
    <property type="entry name" value="DNA LIGASE B"/>
    <property type="match status" value="1"/>
</dbReference>
<dbReference type="Pfam" id="PF01068">
    <property type="entry name" value="DNA_ligase_A_M"/>
    <property type="match status" value="1"/>
</dbReference>
<dbReference type="EMBL" id="CP146598">
    <property type="protein sequence ID" value="WWY03116.1"/>
    <property type="molecule type" value="Genomic_DNA"/>
</dbReference>
<evidence type="ECO:0000259" key="7">
    <source>
        <dbReference type="Pfam" id="PF01068"/>
    </source>
</evidence>
<dbReference type="SUPFAM" id="SSF56091">
    <property type="entry name" value="DNA ligase/mRNA capping enzyme, catalytic domain"/>
    <property type="match status" value="1"/>
</dbReference>
<evidence type="ECO:0000256" key="5">
    <source>
        <dbReference type="ARBA" id="ARBA00023204"/>
    </source>
</evidence>
<evidence type="ECO:0000256" key="4">
    <source>
        <dbReference type="ARBA" id="ARBA00022763"/>
    </source>
</evidence>
<dbReference type="PROSITE" id="PS00333">
    <property type="entry name" value="DNA_LIGASE_A2"/>
    <property type="match status" value="1"/>
</dbReference>
<keyword evidence="5" id="KW-0234">DNA repair</keyword>
<dbReference type="InterPro" id="IPR012310">
    <property type="entry name" value="DNA_ligase_ATP-dep_cent"/>
</dbReference>
<dbReference type="CDD" id="cd08041">
    <property type="entry name" value="OBF_kDNA_ligase_like"/>
    <property type="match status" value="1"/>
</dbReference>
<dbReference type="InterPro" id="IPR012340">
    <property type="entry name" value="NA-bd_OB-fold"/>
</dbReference>
<evidence type="ECO:0000256" key="6">
    <source>
        <dbReference type="ARBA" id="ARBA00034003"/>
    </source>
</evidence>
<dbReference type="Gene3D" id="2.40.50.140">
    <property type="entry name" value="Nucleic acid-binding proteins"/>
    <property type="match status" value="1"/>
</dbReference>
<dbReference type="GO" id="GO:0006260">
    <property type="term" value="P:DNA replication"/>
    <property type="evidence" value="ECO:0007669"/>
    <property type="project" value="UniProtKB-KW"/>
</dbReference>